<comment type="caution">
    <text evidence="3">The sequence shown here is derived from an EMBL/GenBank/DDBJ whole genome shotgun (WGS) entry which is preliminary data.</text>
</comment>
<keyword evidence="4" id="KW-1185">Reference proteome</keyword>
<dbReference type="InterPro" id="IPR052471">
    <property type="entry name" value="PBI_I9"/>
</dbReference>
<organism evidence="3 4">
    <name type="scientific">Taphrina deformans (strain PYCC 5710 / ATCC 11124 / CBS 356.35 / IMI 108563 / JCM 9778 / NBRC 8474)</name>
    <name type="common">Peach leaf curl fungus</name>
    <name type="synonym">Lalaria deformans</name>
    <dbReference type="NCBI Taxonomy" id="1097556"/>
    <lineage>
        <taxon>Eukaryota</taxon>
        <taxon>Fungi</taxon>
        <taxon>Dikarya</taxon>
        <taxon>Ascomycota</taxon>
        <taxon>Taphrinomycotina</taxon>
        <taxon>Taphrinomycetes</taxon>
        <taxon>Taphrinales</taxon>
        <taxon>Taphrinaceae</taxon>
        <taxon>Taphrina</taxon>
    </lineage>
</organism>
<dbReference type="SUPFAM" id="SSF54897">
    <property type="entry name" value="Protease propeptides/inhibitors"/>
    <property type="match status" value="1"/>
</dbReference>
<reference evidence="3 4" key="1">
    <citation type="journal article" date="2013" name="MBio">
        <title>Genome sequencing of the plant pathogen Taphrina deformans, the causal agent of peach leaf curl.</title>
        <authorList>
            <person name="Cisse O.H."/>
            <person name="Almeida J.M.G.C.F."/>
            <person name="Fonseca A."/>
            <person name="Kumar A.A."/>
            <person name="Salojaervi J."/>
            <person name="Overmyer K."/>
            <person name="Hauser P.M."/>
            <person name="Pagni M."/>
        </authorList>
    </citation>
    <scope>NUCLEOTIDE SEQUENCE [LARGE SCALE GENOMIC DNA]</scope>
    <source>
        <strain evidence="4">PYCC 5710 / ATCC 11124 / CBS 356.35 / IMI 108563 / JCM 9778 / NBRC 8474</strain>
    </source>
</reference>
<dbReference type="PANTHER" id="PTHR28288">
    <property type="entry name" value="PROTEASE B INHIBITOR 2"/>
    <property type="match status" value="1"/>
</dbReference>
<dbReference type="AlphaFoldDB" id="R4XCM3"/>
<dbReference type="Gene3D" id="3.30.70.80">
    <property type="entry name" value="Peptidase S8 propeptide/proteinase inhibitor I9"/>
    <property type="match status" value="1"/>
</dbReference>
<gene>
    <name evidence="3" type="ORF">TAPDE_003579</name>
</gene>
<dbReference type="GO" id="GO:0004866">
    <property type="term" value="F:endopeptidase inhibitor activity"/>
    <property type="evidence" value="ECO:0007669"/>
    <property type="project" value="TreeGrafter"/>
</dbReference>
<protein>
    <recommendedName>
        <fullName evidence="2">Inhibitor I9 domain-containing protein</fullName>
    </recommendedName>
</protein>
<evidence type="ECO:0000313" key="4">
    <source>
        <dbReference type="Proteomes" id="UP000013776"/>
    </source>
</evidence>
<evidence type="ECO:0000313" key="3">
    <source>
        <dbReference type="EMBL" id="CCG83368.1"/>
    </source>
</evidence>
<dbReference type="GO" id="GO:0042144">
    <property type="term" value="P:vacuole fusion, non-autophagic"/>
    <property type="evidence" value="ECO:0007669"/>
    <property type="project" value="TreeGrafter"/>
</dbReference>
<dbReference type="Proteomes" id="UP000013776">
    <property type="component" value="Unassembled WGS sequence"/>
</dbReference>
<dbReference type="InterPro" id="IPR037045">
    <property type="entry name" value="S8pro/Inhibitor_I9_sf"/>
</dbReference>
<feature type="domain" description="Inhibitor I9" evidence="2">
    <location>
        <begin position="4"/>
        <end position="70"/>
    </location>
</feature>
<dbReference type="MEROPS" id="I09.003"/>
<sequence>MQNFIVNLKDDASDADVADAKKSIESQGGTIKDSFTLIKGFSASFPEDHVGTLSKHKAVDVIENDGEIKTQ</sequence>
<evidence type="ECO:0000256" key="1">
    <source>
        <dbReference type="ARBA" id="ARBA00038069"/>
    </source>
</evidence>
<dbReference type="FunFam" id="3.30.70.80:FF:000005">
    <property type="entry name" value="Proteinase inhibitor I2B"/>
    <property type="match status" value="1"/>
</dbReference>
<dbReference type="VEuPathDB" id="FungiDB:TAPDE_003579"/>
<dbReference type="Pfam" id="PF05922">
    <property type="entry name" value="Inhibitor_I9"/>
    <property type="match status" value="1"/>
</dbReference>
<evidence type="ECO:0000259" key="2">
    <source>
        <dbReference type="Pfam" id="PF05922"/>
    </source>
</evidence>
<dbReference type="InterPro" id="IPR010259">
    <property type="entry name" value="S8pro/Inhibitor_I9"/>
</dbReference>
<proteinExistence type="inferred from homology"/>
<dbReference type="PANTHER" id="PTHR28288:SF2">
    <property type="entry name" value="PROTEASE B INHIBITOR 2"/>
    <property type="match status" value="1"/>
</dbReference>
<comment type="similarity">
    <text evidence="1">Belongs to the protease inhibitor I9 family.</text>
</comment>
<name>R4XCM3_TAPDE</name>
<dbReference type="EMBL" id="CAHR02000142">
    <property type="protein sequence ID" value="CCG83368.1"/>
    <property type="molecule type" value="Genomic_DNA"/>
</dbReference>
<dbReference type="OrthoDB" id="5518345at2759"/>
<dbReference type="eggNOG" id="ENOG502SBW1">
    <property type="taxonomic scope" value="Eukaryota"/>
</dbReference>
<accession>R4XCM3</accession>